<reference evidence="3 4" key="1">
    <citation type="submission" date="2015-04" db="EMBL/GenBank/DDBJ databases">
        <title>Whole genome shotgun sequence of Sphingomonas changbaiensis NBRC 104936.</title>
        <authorList>
            <person name="Katano-Makiyama Y."/>
            <person name="Hosoyama A."/>
            <person name="Hashimoto M."/>
            <person name="Noguchi M."/>
            <person name="Tsuchikane K."/>
            <person name="Ohji S."/>
            <person name="Yamazoe A."/>
            <person name="Ichikawa N."/>
            <person name="Kimura A."/>
            <person name="Fujita N."/>
        </authorList>
    </citation>
    <scope>NUCLEOTIDE SEQUENCE [LARGE SCALE GENOMIC DNA]</scope>
    <source>
        <strain evidence="3 4">NBRC 104936</strain>
    </source>
</reference>
<keyword evidence="2" id="KW-0472">Membrane</keyword>
<gene>
    <name evidence="3" type="ORF">SCH01S_51_00620</name>
</gene>
<organism evidence="3 4">
    <name type="scientific">Sphingomonas changbaiensis NBRC 104936</name>
    <dbReference type="NCBI Taxonomy" id="1219043"/>
    <lineage>
        <taxon>Bacteria</taxon>
        <taxon>Pseudomonadati</taxon>
        <taxon>Pseudomonadota</taxon>
        <taxon>Alphaproteobacteria</taxon>
        <taxon>Sphingomonadales</taxon>
        <taxon>Sphingomonadaceae</taxon>
        <taxon>Sphingomonas</taxon>
    </lineage>
</organism>
<sequence length="68" mass="7094">MATTAPDQANSNTTNSNNSTGTMDSIKNALGNNQMVNKATQFAKDRPWATATLAGVVGVALLNTLRGR</sequence>
<accession>A0A0E9MTG9</accession>
<keyword evidence="2" id="KW-1133">Transmembrane helix</keyword>
<dbReference type="RefSeq" id="WP_046349507.1">
    <property type="nucleotide sequence ID" value="NZ_BBWU01000051.1"/>
</dbReference>
<dbReference type="EMBL" id="BBWU01000051">
    <property type="protein sequence ID" value="GAO40731.1"/>
    <property type="molecule type" value="Genomic_DNA"/>
</dbReference>
<dbReference type="AlphaFoldDB" id="A0A0E9MTG9"/>
<evidence type="ECO:0000313" key="4">
    <source>
        <dbReference type="Proteomes" id="UP000033202"/>
    </source>
</evidence>
<name>A0A0E9MTG9_9SPHN</name>
<evidence type="ECO:0000256" key="2">
    <source>
        <dbReference type="SAM" id="Phobius"/>
    </source>
</evidence>
<dbReference type="STRING" id="1219043.SCH01S_51_00620"/>
<keyword evidence="4" id="KW-1185">Reference proteome</keyword>
<feature type="region of interest" description="Disordered" evidence="1">
    <location>
        <begin position="1"/>
        <end position="29"/>
    </location>
</feature>
<evidence type="ECO:0000313" key="3">
    <source>
        <dbReference type="EMBL" id="GAO40731.1"/>
    </source>
</evidence>
<feature type="transmembrane region" description="Helical" evidence="2">
    <location>
        <begin position="48"/>
        <end position="65"/>
    </location>
</feature>
<evidence type="ECO:0000256" key="1">
    <source>
        <dbReference type="SAM" id="MobiDB-lite"/>
    </source>
</evidence>
<dbReference type="Proteomes" id="UP000033202">
    <property type="component" value="Unassembled WGS sequence"/>
</dbReference>
<feature type="compositionally biased region" description="Low complexity" evidence="1">
    <location>
        <begin position="10"/>
        <end position="20"/>
    </location>
</feature>
<protein>
    <submittedName>
        <fullName evidence="3">Uncharacterized protein</fullName>
    </submittedName>
</protein>
<proteinExistence type="predicted"/>
<keyword evidence="2" id="KW-0812">Transmembrane</keyword>
<comment type="caution">
    <text evidence="3">The sequence shown here is derived from an EMBL/GenBank/DDBJ whole genome shotgun (WGS) entry which is preliminary data.</text>
</comment>